<keyword evidence="2" id="KW-1133">Transmembrane helix</keyword>
<dbReference type="PANTHER" id="PTHR22911:SF137">
    <property type="entry name" value="SOLUTE CARRIER FAMILY 35 MEMBER G2-RELATED"/>
    <property type="match status" value="1"/>
</dbReference>
<dbReference type="SUPFAM" id="SSF103481">
    <property type="entry name" value="Multidrug resistance efflux transporter EmrE"/>
    <property type="match status" value="2"/>
</dbReference>
<proteinExistence type="inferred from homology"/>
<dbReference type="InterPro" id="IPR037185">
    <property type="entry name" value="EmrE-like"/>
</dbReference>
<feature type="transmembrane region" description="Helical" evidence="2">
    <location>
        <begin position="61"/>
        <end position="79"/>
    </location>
</feature>
<evidence type="ECO:0000313" key="4">
    <source>
        <dbReference type="EMBL" id="MBE9040144.1"/>
    </source>
</evidence>
<feature type="transmembrane region" description="Helical" evidence="2">
    <location>
        <begin position="213"/>
        <end position="233"/>
    </location>
</feature>
<feature type="transmembrane region" description="Helical" evidence="2">
    <location>
        <begin position="30"/>
        <end position="55"/>
    </location>
</feature>
<organism evidence="4 5">
    <name type="scientific">Zarconia navalis LEGE 11467</name>
    <dbReference type="NCBI Taxonomy" id="1828826"/>
    <lineage>
        <taxon>Bacteria</taxon>
        <taxon>Bacillati</taxon>
        <taxon>Cyanobacteriota</taxon>
        <taxon>Cyanophyceae</taxon>
        <taxon>Oscillatoriophycideae</taxon>
        <taxon>Oscillatoriales</taxon>
        <taxon>Oscillatoriales incertae sedis</taxon>
        <taxon>Zarconia</taxon>
        <taxon>Zarconia navalis</taxon>
    </lineage>
</organism>
<feature type="transmembrane region" description="Helical" evidence="2">
    <location>
        <begin position="116"/>
        <end position="135"/>
    </location>
</feature>
<dbReference type="AlphaFoldDB" id="A0A928VTN0"/>
<evidence type="ECO:0000256" key="1">
    <source>
        <dbReference type="ARBA" id="ARBA00007362"/>
    </source>
</evidence>
<dbReference type="RefSeq" id="WP_264320403.1">
    <property type="nucleotide sequence ID" value="NZ_JADEXN010000059.1"/>
</dbReference>
<evidence type="ECO:0000256" key="2">
    <source>
        <dbReference type="SAM" id="Phobius"/>
    </source>
</evidence>
<evidence type="ECO:0000313" key="5">
    <source>
        <dbReference type="Proteomes" id="UP000621799"/>
    </source>
</evidence>
<feature type="domain" description="EamA" evidence="3">
    <location>
        <begin position="2"/>
        <end position="133"/>
    </location>
</feature>
<comment type="caution">
    <text evidence="4">The sequence shown here is derived from an EMBL/GenBank/DDBJ whole genome shotgun (WGS) entry which is preliminary data.</text>
</comment>
<keyword evidence="2" id="KW-0472">Membrane</keyword>
<keyword evidence="5" id="KW-1185">Reference proteome</keyword>
<protein>
    <submittedName>
        <fullName evidence="4">EamA family transporter</fullName>
    </submittedName>
</protein>
<name>A0A928VTN0_9CYAN</name>
<dbReference type="GO" id="GO:0016020">
    <property type="term" value="C:membrane"/>
    <property type="evidence" value="ECO:0007669"/>
    <property type="project" value="InterPro"/>
</dbReference>
<dbReference type="EMBL" id="JADEXN010000059">
    <property type="protein sequence ID" value="MBE9040144.1"/>
    <property type="molecule type" value="Genomic_DNA"/>
</dbReference>
<dbReference type="Gene3D" id="1.10.3730.20">
    <property type="match status" value="1"/>
</dbReference>
<comment type="similarity">
    <text evidence="1">Belongs to the EamA transporter family.</text>
</comment>
<evidence type="ECO:0000259" key="3">
    <source>
        <dbReference type="Pfam" id="PF00892"/>
    </source>
</evidence>
<gene>
    <name evidence="4" type="ORF">IQ235_04975</name>
</gene>
<feature type="domain" description="EamA" evidence="3">
    <location>
        <begin position="155"/>
        <end position="285"/>
    </location>
</feature>
<keyword evidence="2" id="KW-0812">Transmembrane</keyword>
<dbReference type="InterPro" id="IPR000620">
    <property type="entry name" value="EamA_dom"/>
</dbReference>
<accession>A0A928VTN0</accession>
<feature type="transmembrane region" description="Helical" evidence="2">
    <location>
        <begin position="181"/>
        <end position="201"/>
    </location>
</feature>
<sequence length="288" mass="31438">MLWFFFALTTAICESFRDVFNKKSLKTNDVYIVAWSLNFFTVVFLLPLVFVTGIPEIGDRFFLALAVNSILNGLAFLALMKAIQASDLSKVAPMTTFTPLFLLLTSPLIVGEFPNPSGFIGIALIVTGAYLLNLNARKSGYLAPFKMLWKERGTKLGLLVAFLWSITANFDKIGVQNSAPIFWVASMFAGITLLLSPLVIINSGLKLSKWGSIGKSLVLIGLFNAIAVAFQMFALNLTLVAYVISVKRTSAIFSVVWSKLIFKESGFQERVFGASVMVSGVICIALSG</sequence>
<dbReference type="PANTHER" id="PTHR22911">
    <property type="entry name" value="ACYL-MALONYL CONDENSING ENZYME-RELATED"/>
    <property type="match status" value="1"/>
</dbReference>
<reference evidence="4" key="1">
    <citation type="submission" date="2020-10" db="EMBL/GenBank/DDBJ databases">
        <authorList>
            <person name="Castelo-Branco R."/>
            <person name="Eusebio N."/>
            <person name="Adriana R."/>
            <person name="Vieira A."/>
            <person name="Brugerolle De Fraissinette N."/>
            <person name="Rezende De Castro R."/>
            <person name="Schneider M.P."/>
            <person name="Vasconcelos V."/>
            <person name="Leao P.N."/>
        </authorList>
    </citation>
    <scope>NUCLEOTIDE SEQUENCE</scope>
    <source>
        <strain evidence="4">LEGE 11467</strain>
    </source>
</reference>
<dbReference type="Proteomes" id="UP000621799">
    <property type="component" value="Unassembled WGS sequence"/>
</dbReference>
<dbReference type="Pfam" id="PF00892">
    <property type="entry name" value="EamA"/>
    <property type="match status" value="2"/>
</dbReference>